<organism evidence="1 2">
    <name type="scientific">Metabacillus hrfriensis</name>
    <dbReference type="NCBI Taxonomy" id="3048891"/>
    <lineage>
        <taxon>Bacteria</taxon>
        <taxon>Bacillati</taxon>
        <taxon>Bacillota</taxon>
        <taxon>Bacilli</taxon>
        <taxon>Bacillales</taxon>
        <taxon>Bacillaceae</taxon>
        <taxon>Metabacillus</taxon>
    </lineage>
</organism>
<keyword evidence="1" id="KW-0413">Isomerase</keyword>
<accession>A0ACD4R6D7</accession>
<sequence>MGKLGLQMFSVWREAEKDFLQTLSKVAELGYEGVQFAGFYNTPVQDLKRAMDHNGLKSAGAHVNIKQLINGEFEKTAEYHEFIGNKLIICPGLPEEMRKNADDYKKAAELFNQIGEKCKNLGFTFGYHNHEFEFDVFDGKTGFDLLFENVDPSLVKIELDGFWAAFSGYDPVKILSDYQNQCVTLHLKDMKIADGKKVSTEIGNGELDILEFLQTGTKFGVEWFIVEQEEFEIDPFEALRINSERVNEMIDLISKNKSYQ</sequence>
<keyword evidence="2" id="KW-1185">Reference proteome</keyword>
<proteinExistence type="predicted"/>
<protein>
    <submittedName>
        <fullName evidence="1">Sugar phosphate isomerase/epimerase</fullName>
    </submittedName>
</protein>
<evidence type="ECO:0000313" key="2">
    <source>
        <dbReference type="Proteomes" id="UP001226091"/>
    </source>
</evidence>
<dbReference type="Proteomes" id="UP001226091">
    <property type="component" value="Chromosome"/>
</dbReference>
<evidence type="ECO:0000313" key="1">
    <source>
        <dbReference type="EMBL" id="WHZ56031.1"/>
    </source>
</evidence>
<reference evidence="2" key="1">
    <citation type="journal article" date="2025" name="Aquaculture">
        <title>Assessment of the bioflocculant production and safety properties of Metabacillus hrfriensis sp. nov. based on phenotypic and whole-genome sequencing analysis.</title>
        <authorList>
            <person name="Zhang R."/>
            <person name="Zhao Z."/>
            <person name="Luo L."/>
            <person name="Wang S."/>
            <person name="Guo K."/>
            <person name="Xu W."/>
        </authorList>
    </citation>
    <scope>NUCLEOTIDE SEQUENCE [LARGE SCALE GENOMIC DNA]</scope>
    <source>
        <strain evidence="2">CT-WN-B3</strain>
    </source>
</reference>
<dbReference type="EMBL" id="CP126116">
    <property type="protein sequence ID" value="WHZ56031.1"/>
    <property type="molecule type" value="Genomic_DNA"/>
</dbReference>
<gene>
    <name evidence="1" type="ORF">QLQ22_15080</name>
</gene>
<name>A0ACD4R6D7_9BACI</name>